<dbReference type="AlphaFoldDB" id="A0A7W7VIA3"/>
<dbReference type="EMBL" id="JACHJQ010000009">
    <property type="protein sequence ID" value="MBB4911069.1"/>
    <property type="molecule type" value="Genomic_DNA"/>
</dbReference>
<dbReference type="Pfam" id="PF12697">
    <property type="entry name" value="Abhydrolase_6"/>
    <property type="match status" value="1"/>
</dbReference>
<reference evidence="2 3" key="1">
    <citation type="submission" date="2020-08" db="EMBL/GenBank/DDBJ databases">
        <title>Genomic Encyclopedia of Type Strains, Phase III (KMG-III): the genomes of soil and plant-associated and newly described type strains.</title>
        <authorList>
            <person name="Whitman W."/>
        </authorList>
    </citation>
    <scope>NUCLEOTIDE SEQUENCE [LARGE SCALE GENOMIC DNA]</scope>
    <source>
        <strain evidence="2 3">CECT 8960</strain>
    </source>
</reference>
<dbReference type="InterPro" id="IPR000073">
    <property type="entry name" value="AB_hydrolase_1"/>
</dbReference>
<gene>
    <name evidence="2" type="ORF">FHR82_007329</name>
</gene>
<dbReference type="InterPro" id="IPR029058">
    <property type="entry name" value="AB_hydrolase_fold"/>
</dbReference>
<feature type="domain" description="AB hydrolase-1" evidence="1">
    <location>
        <begin position="38"/>
        <end position="247"/>
    </location>
</feature>
<keyword evidence="3" id="KW-1185">Reference proteome</keyword>
<comment type="caution">
    <text evidence="2">The sequence shown here is derived from an EMBL/GenBank/DDBJ whole genome shotgun (WGS) entry which is preliminary data.</text>
</comment>
<protein>
    <submittedName>
        <fullName evidence="2">Pimeloyl-ACP methyl ester carboxylesterase</fullName>
    </submittedName>
</protein>
<dbReference type="Gene3D" id="3.40.50.1820">
    <property type="entry name" value="alpha/beta hydrolase"/>
    <property type="match status" value="1"/>
</dbReference>
<name>A0A7W7VIA3_9PSEU</name>
<dbReference type="SUPFAM" id="SSF53474">
    <property type="entry name" value="alpha/beta-Hydrolases"/>
    <property type="match status" value="1"/>
</dbReference>
<evidence type="ECO:0000313" key="2">
    <source>
        <dbReference type="EMBL" id="MBB4911069.1"/>
    </source>
</evidence>
<sequence>MTTTISADGTRIAYEVTGDGPPLVIVDGAMCYRDSGPSRPLAAELAADFTVYTYDRRGRGETPDAEFTREREIEDLSSIVKEAGGSAYVFGASSGAMLALEAVNAGVGATKLAMYEPPLIVDGTHAPAPESALPEMRRMVAENRRGDAVKAFMKSVDVPGFGIVMMRLMPVWKKLKGIAHTLPNDLVLVEGLRQGRPLPTDRWTTATMPMLVADGGKSPEYMRNSAAALAGVLPDARHETVPGQTHLVKAKALAPVLRAFFLG</sequence>
<dbReference type="GO" id="GO:0003824">
    <property type="term" value="F:catalytic activity"/>
    <property type="evidence" value="ECO:0007669"/>
    <property type="project" value="UniProtKB-ARBA"/>
</dbReference>
<accession>A0A7W7VIA3</accession>
<dbReference type="RefSeq" id="WP_184815118.1">
    <property type="nucleotide sequence ID" value="NZ_JACHJQ010000009.1"/>
</dbReference>
<dbReference type="Proteomes" id="UP000520767">
    <property type="component" value="Unassembled WGS sequence"/>
</dbReference>
<proteinExistence type="predicted"/>
<organism evidence="2 3">
    <name type="scientific">Actinophytocola algeriensis</name>
    <dbReference type="NCBI Taxonomy" id="1768010"/>
    <lineage>
        <taxon>Bacteria</taxon>
        <taxon>Bacillati</taxon>
        <taxon>Actinomycetota</taxon>
        <taxon>Actinomycetes</taxon>
        <taxon>Pseudonocardiales</taxon>
        <taxon>Pseudonocardiaceae</taxon>
    </lineage>
</organism>
<evidence type="ECO:0000259" key="1">
    <source>
        <dbReference type="Pfam" id="PF12697"/>
    </source>
</evidence>
<evidence type="ECO:0000313" key="3">
    <source>
        <dbReference type="Proteomes" id="UP000520767"/>
    </source>
</evidence>